<evidence type="ECO:0000256" key="5">
    <source>
        <dbReference type="ARBA" id="ARBA00001954"/>
    </source>
</evidence>
<dbReference type="Pfam" id="PF00834">
    <property type="entry name" value="Ribul_P_3_epim"/>
    <property type="match status" value="1"/>
</dbReference>
<comment type="function">
    <text evidence="10">Catalyzes the reversible epimerization of D-ribulose 5-phosphate to D-xylulose 5-phosphate.</text>
</comment>
<dbReference type="InterPro" id="IPR011060">
    <property type="entry name" value="RibuloseP-bd_barrel"/>
</dbReference>
<feature type="binding site" evidence="14">
    <location>
        <position position="176"/>
    </location>
    <ligand>
        <name>substrate</name>
    </ligand>
</feature>
<feature type="binding site" evidence="10 13">
    <location>
        <position position="34"/>
    </location>
    <ligand>
        <name>a divalent metal cation</name>
        <dbReference type="ChEBI" id="CHEBI:60240"/>
    </ligand>
</feature>
<evidence type="ECO:0000256" key="12">
    <source>
        <dbReference type="PIRSR" id="PIRSR001461-1"/>
    </source>
</evidence>
<dbReference type="InterPro" id="IPR026019">
    <property type="entry name" value="Ribul_P_3_epim"/>
</dbReference>
<dbReference type="RefSeq" id="WP_249299154.1">
    <property type="nucleotide sequence ID" value="NZ_JACRSP010000001.1"/>
</dbReference>
<keyword evidence="13" id="KW-0862">Zinc</keyword>
<dbReference type="PANTHER" id="PTHR11749">
    <property type="entry name" value="RIBULOSE-5-PHOSPHATE-3-EPIMERASE"/>
    <property type="match status" value="1"/>
</dbReference>
<organism evidence="15 16">
    <name type="scientific">Feifania hominis</name>
    <dbReference type="NCBI Taxonomy" id="2763660"/>
    <lineage>
        <taxon>Bacteria</taxon>
        <taxon>Bacillati</taxon>
        <taxon>Bacillota</taxon>
        <taxon>Clostridia</taxon>
        <taxon>Eubacteriales</taxon>
        <taxon>Feifaniaceae</taxon>
        <taxon>Feifania</taxon>
    </lineage>
</organism>
<feature type="binding site" evidence="10 13">
    <location>
        <position position="174"/>
    </location>
    <ligand>
        <name>a divalent metal cation</name>
        <dbReference type="ChEBI" id="CHEBI:60240"/>
    </ligand>
</feature>
<comment type="cofactor">
    <cofactor evidence="2">
        <name>Mn(2+)</name>
        <dbReference type="ChEBI" id="CHEBI:29035"/>
    </cofactor>
</comment>
<evidence type="ECO:0000256" key="3">
    <source>
        <dbReference type="ARBA" id="ARBA00001941"/>
    </source>
</evidence>
<comment type="pathway">
    <text evidence="10">Carbohydrate degradation.</text>
</comment>
<dbReference type="CDD" id="cd00429">
    <property type="entry name" value="RPE"/>
    <property type="match status" value="1"/>
</dbReference>
<protein>
    <recommendedName>
        <fullName evidence="7 10">Ribulose-phosphate 3-epimerase</fullName>
        <ecNumber evidence="7 10">5.1.3.1</ecNumber>
    </recommendedName>
</protein>
<feature type="binding site" evidence="10 13">
    <location>
        <position position="32"/>
    </location>
    <ligand>
        <name>a divalent metal cation</name>
        <dbReference type="ChEBI" id="CHEBI:60240"/>
    </ligand>
</feature>
<dbReference type="InterPro" id="IPR013785">
    <property type="entry name" value="Aldolase_TIM"/>
</dbReference>
<dbReference type="PROSITE" id="PS01085">
    <property type="entry name" value="RIBUL_P_3_EPIMER_1"/>
    <property type="match status" value="1"/>
</dbReference>
<feature type="active site" description="Proton donor" evidence="10 12">
    <location>
        <position position="174"/>
    </location>
</feature>
<dbReference type="EMBL" id="JACRSP010000001">
    <property type="protein sequence ID" value="MBC8535424.1"/>
    <property type="molecule type" value="Genomic_DNA"/>
</dbReference>
<dbReference type="PROSITE" id="PS01086">
    <property type="entry name" value="RIBUL_P_3_EPIMER_2"/>
    <property type="match status" value="1"/>
</dbReference>
<dbReference type="GO" id="GO:0004750">
    <property type="term" value="F:D-ribulose-phosphate 3-epimerase activity"/>
    <property type="evidence" value="ECO:0007669"/>
    <property type="project" value="UniProtKB-UniRule"/>
</dbReference>
<evidence type="ECO:0000256" key="13">
    <source>
        <dbReference type="PIRSR" id="PIRSR001461-2"/>
    </source>
</evidence>
<evidence type="ECO:0000313" key="15">
    <source>
        <dbReference type="EMBL" id="MBC8535424.1"/>
    </source>
</evidence>
<proteinExistence type="inferred from homology"/>
<evidence type="ECO:0000256" key="6">
    <source>
        <dbReference type="ARBA" id="ARBA00009541"/>
    </source>
</evidence>
<evidence type="ECO:0000256" key="14">
    <source>
        <dbReference type="PIRSR" id="PIRSR001461-3"/>
    </source>
</evidence>
<feature type="active site" description="Proton acceptor" evidence="10 12">
    <location>
        <position position="34"/>
    </location>
</feature>
<dbReference type="GO" id="GO:0006098">
    <property type="term" value="P:pentose-phosphate shunt"/>
    <property type="evidence" value="ECO:0007669"/>
    <property type="project" value="UniProtKB-UniRule"/>
</dbReference>
<comment type="similarity">
    <text evidence="6 10 11">Belongs to the ribulose-phosphate 3-epimerase family.</text>
</comment>
<keyword evidence="10 11" id="KW-0119">Carbohydrate metabolism</keyword>
<feature type="binding site" evidence="10 13">
    <location>
        <position position="65"/>
    </location>
    <ligand>
        <name>a divalent metal cation</name>
        <dbReference type="ChEBI" id="CHEBI:60240"/>
    </ligand>
</feature>
<evidence type="ECO:0000256" key="11">
    <source>
        <dbReference type="PIRNR" id="PIRNR001461"/>
    </source>
</evidence>
<dbReference type="Gene3D" id="3.20.20.70">
    <property type="entry name" value="Aldolase class I"/>
    <property type="match status" value="1"/>
</dbReference>
<keyword evidence="13" id="KW-0464">Manganese</keyword>
<comment type="cofactor">
    <cofactor evidence="4">
        <name>Zn(2+)</name>
        <dbReference type="ChEBI" id="CHEBI:29105"/>
    </cofactor>
</comment>
<keyword evidence="16" id="KW-1185">Reference proteome</keyword>
<keyword evidence="9 10" id="KW-0413">Isomerase</keyword>
<feature type="binding site" evidence="10 14">
    <location>
        <begin position="141"/>
        <end position="144"/>
    </location>
    <ligand>
        <name>substrate</name>
    </ligand>
</feature>
<comment type="cofactor">
    <cofactor evidence="5">
        <name>Fe(2+)</name>
        <dbReference type="ChEBI" id="CHEBI:29033"/>
    </cofactor>
</comment>
<dbReference type="PIRSF" id="PIRSF001461">
    <property type="entry name" value="RPE"/>
    <property type="match status" value="1"/>
</dbReference>
<evidence type="ECO:0000256" key="4">
    <source>
        <dbReference type="ARBA" id="ARBA00001947"/>
    </source>
</evidence>
<dbReference type="SUPFAM" id="SSF51366">
    <property type="entry name" value="Ribulose-phoshate binding barrel"/>
    <property type="match status" value="1"/>
</dbReference>
<name>A0A926DDP6_9FIRM</name>
<keyword evidence="13" id="KW-0170">Cobalt</keyword>
<feature type="binding site" evidence="10 14">
    <location>
        <begin position="196"/>
        <end position="197"/>
    </location>
    <ligand>
        <name>substrate</name>
    </ligand>
</feature>
<dbReference type="EC" id="5.1.3.1" evidence="7 10"/>
<gene>
    <name evidence="10 15" type="primary">rpe</name>
    <name evidence="15" type="ORF">H8695_01770</name>
</gene>
<dbReference type="AlphaFoldDB" id="A0A926DDP6"/>
<evidence type="ECO:0000313" key="16">
    <source>
        <dbReference type="Proteomes" id="UP000620366"/>
    </source>
</evidence>
<dbReference type="GO" id="GO:0005737">
    <property type="term" value="C:cytoplasm"/>
    <property type="evidence" value="ECO:0007669"/>
    <property type="project" value="UniProtKB-ARBA"/>
</dbReference>
<feature type="binding site" evidence="10 14">
    <location>
        <position position="7"/>
    </location>
    <ligand>
        <name>substrate</name>
    </ligand>
</feature>
<comment type="catalytic activity">
    <reaction evidence="1 10 11">
        <text>D-ribulose 5-phosphate = D-xylulose 5-phosphate</text>
        <dbReference type="Rhea" id="RHEA:13677"/>
        <dbReference type="ChEBI" id="CHEBI:57737"/>
        <dbReference type="ChEBI" id="CHEBI:58121"/>
        <dbReference type="EC" id="5.1.3.1"/>
    </reaction>
</comment>
<comment type="cofactor">
    <cofactor evidence="3">
        <name>Co(2+)</name>
        <dbReference type="ChEBI" id="CHEBI:48828"/>
    </cofactor>
</comment>
<accession>A0A926DDP6</accession>
<sequence length="218" mass="23756">MMKIAPSVLTADFARLGDEVVAAAKAGADYMHLDVMDGVFVPNMSFGQDIIKCLRPLTDITFDVHLMIVEPERYIDEYLKAGADILTFHYESTERHDEIIDRIHAAGVRAGMVIKPKTPVSVLERFAEKLDLILIMSVEPGFGGQSFMPESLEKLRQARALIEKTGREIDLEIDGGIKSHNIGLVAEAGANVAVVGSAVYNGGDYVENIRALRAAAGK</sequence>
<evidence type="ECO:0000256" key="9">
    <source>
        <dbReference type="ARBA" id="ARBA00023235"/>
    </source>
</evidence>
<feature type="binding site" evidence="10">
    <location>
        <begin position="174"/>
        <end position="176"/>
    </location>
    <ligand>
        <name>substrate</name>
    </ligand>
</feature>
<evidence type="ECO:0000256" key="7">
    <source>
        <dbReference type="ARBA" id="ARBA00013188"/>
    </source>
</evidence>
<dbReference type="NCBIfam" id="TIGR01163">
    <property type="entry name" value="rpe"/>
    <property type="match status" value="1"/>
</dbReference>
<reference evidence="15" key="1">
    <citation type="submission" date="2020-08" db="EMBL/GenBank/DDBJ databases">
        <title>Genome public.</title>
        <authorList>
            <person name="Liu C."/>
            <person name="Sun Q."/>
        </authorList>
    </citation>
    <scope>NUCLEOTIDE SEQUENCE</scope>
    <source>
        <strain evidence="15">BX7</strain>
    </source>
</reference>
<dbReference type="FunFam" id="3.20.20.70:FF:000004">
    <property type="entry name" value="Ribulose-phosphate 3-epimerase"/>
    <property type="match status" value="1"/>
</dbReference>
<comment type="cofactor">
    <cofactor evidence="10 13">
        <name>a divalent metal cation</name>
        <dbReference type="ChEBI" id="CHEBI:60240"/>
    </cofactor>
    <text evidence="10 13">Binds 1 divalent metal cation per subunit.</text>
</comment>
<dbReference type="HAMAP" id="MF_02227">
    <property type="entry name" value="RPE"/>
    <property type="match status" value="1"/>
</dbReference>
<keyword evidence="8 10" id="KW-0479">Metal-binding</keyword>
<evidence type="ECO:0000256" key="2">
    <source>
        <dbReference type="ARBA" id="ARBA00001936"/>
    </source>
</evidence>
<feature type="binding site" evidence="10 14">
    <location>
        <position position="65"/>
    </location>
    <ligand>
        <name>substrate</name>
    </ligand>
</feature>
<evidence type="ECO:0000256" key="10">
    <source>
        <dbReference type="HAMAP-Rule" id="MF_02227"/>
    </source>
</evidence>
<comment type="caution">
    <text evidence="15">The sequence shown here is derived from an EMBL/GenBank/DDBJ whole genome shotgun (WGS) entry which is preliminary data.</text>
</comment>
<dbReference type="InterPro" id="IPR000056">
    <property type="entry name" value="Ribul_P_3_epim-like"/>
</dbReference>
<evidence type="ECO:0000256" key="8">
    <source>
        <dbReference type="ARBA" id="ARBA00022723"/>
    </source>
</evidence>
<dbReference type="GO" id="GO:0046872">
    <property type="term" value="F:metal ion binding"/>
    <property type="evidence" value="ECO:0007669"/>
    <property type="project" value="UniProtKB-UniRule"/>
</dbReference>
<dbReference type="GO" id="GO:0019323">
    <property type="term" value="P:pentose catabolic process"/>
    <property type="evidence" value="ECO:0007669"/>
    <property type="project" value="UniProtKB-UniRule"/>
</dbReference>
<dbReference type="Proteomes" id="UP000620366">
    <property type="component" value="Unassembled WGS sequence"/>
</dbReference>
<evidence type="ECO:0000256" key="1">
    <source>
        <dbReference type="ARBA" id="ARBA00001782"/>
    </source>
</evidence>
<dbReference type="NCBIfam" id="NF004076">
    <property type="entry name" value="PRK05581.1-4"/>
    <property type="match status" value="1"/>
</dbReference>